<evidence type="ECO:0000313" key="1">
    <source>
        <dbReference type="EMBL" id="TDG49555.1"/>
    </source>
</evidence>
<comment type="caution">
    <text evidence="1">The sequence shown here is derived from an EMBL/GenBank/DDBJ whole genome shotgun (WGS) entry which is preliminary data.</text>
</comment>
<gene>
    <name evidence="1" type="ORF">AWZ03_004046</name>
</gene>
<sequence length="110" mass="12327">MVLVATSLVSGIQWHILWHSQFQFRSQFQCLSPCPFQSQCHSRFRYHIQLESHLSTVGKADSEAVDLVDLVDMDMADMADTVDMKAIPHIVVDHTAASEVVLEEVLEAAS</sequence>
<keyword evidence="2" id="KW-1185">Reference proteome</keyword>
<name>A0A484BNV8_DRONA</name>
<protein>
    <submittedName>
        <fullName evidence="1">Uncharacterized protein</fullName>
    </submittedName>
</protein>
<accession>A0A484BNV8</accession>
<proteinExistence type="predicted"/>
<dbReference type="Proteomes" id="UP000295192">
    <property type="component" value="Unassembled WGS sequence"/>
</dbReference>
<dbReference type="AlphaFoldDB" id="A0A484BNV8"/>
<organism evidence="1 2">
    <name type="scientific">Drosophila navojoa</name>
    <name type="common">Fruit fly</name>
    <dbReference type="NCBI Taxonomy" id="7232"/>
    <lineage>
        <taxon>Eukaryota</taxon>
        <taxon>Metazoa</taxon>
        <taxon>Ecdysozoa</taxon>
        <taxon>Arthropoda</taxon>
        <taxon>Hexapoda</taxon>
        <taxon>Insecta</taxon>
        <taxon>Pterygota</taxon>
        <taxon>Neoptera</taxon>
        <taxon>Endopterygota</taxon>
        <taxon>Diptera</taxon>
        <taxon>Brachycera</taxon>
        <taxon>Muscomorpha</taxon>
        <taxon>Ephydroidea</taxon>
        <taxon>Drosophilidae</taxon>
        <taxon>Drosophila</taxon>
    </lineage>
</organism>
<dbReference type="EMBL" id="LSRL02000022">
    <property type="protein sequence ID" value="TDG49555.1"/>
    <property type="molecule type" value="Genomic_DNA"/>
</dbReference>
<reference evidence="1 2" key="1">
    <citation type="journal article" date="2019" name="J. Hered.">
        <title>An Improved Genome Assembly for Drosophila navojoa, the Basal Species in the mojavensis Cluster.</title>
        <authorList>
            <person name="Vanderlinde T."/>
            <person name="Dupim E.G."/>
            <person name="Nazario-Yepiz N.O."/>
            <person name="Carvalho A.B."/>
        </authorList>
    </citation>
    <scope>NUCLEOTIDE SEQUENCE [LARGE SCALE GENOMIC DNA]</scope>
    <source>
        <strain evidence="1">Navoj_Jal97</strain>
        <tissue evidence="1">Whole organism</tissue>
    </source>
</reference>
<evidence type="ECO:0000313" key="2">
    <source>
        <dbReference type="Proteomes" id="UP000295192"/>
    </source>
</evidence>